<evidence type="ECO:0000256" key="10">
    <source>
        <dbReference type="PIRNR" id="PIRNR016302"/>
    </source>
</evidence>
<protein>
    <recommendedName>
        <fullName evidence="4 10">Mannan endo-1,6-alpha-mannosidase</fullName>
        <ecNumber evidence="4 10">3.2.1.101</ecNumber>
    </recommendedName>
</protein>
<feature type="chain" id="PRO_5004461423" description="Mannan endo-1,6-alpha-mannosidase" evidence="11">
    <location>
        <begin position="25"/>
        <end position="467"/>
    </location>
</feature>
<evidence type="ECO:0000256" key="3">
    <source>
        <dbReference type="ARBA" id="ARBA00009699"/>
    </source>
</evidence>
<dbReference type="GO" id="GO:0008496">
    <property type="term" value="F:mannan endo-1,6-alpha-mannosidase activity"/>
    <property type="evidence" value="ECO:0007669"/>
    <property type="project" value="UniProtKB-UniRule"/>
</dbReference>
<dbReference type="Proteomes" id="UP000016924">
    <property type="component" value="Unassembled WGS sequence"/>
</dbReference>
<gene>
    <name evidence="12" type="ORF">W97_08379</name>
</gene>
<proteinExistence type="inferred from homology"/>
<dbReference type="PANTHER" id="PTHR12145">
    <property type="entry name" value="MANNAN ENDO-1,6-ALPHA-MANNOSIDASE DCW1"/>
    <property type="match status" value="1"/>
</dbReference>
<dbReference type="GO" id="GO:0016052">
    <property type="term" value="P:carbohydrate catabolic process"/>
    <property type="evidence" value="ECO:0007669"/>
    <property type="project" value="InterPro"/>
</dbReference>
<dbReference type="FunFam" id="1.50.10.20:FF:000006">
    <property type="entry name" value="Mannan endo-1,6-alpha-mannosidase"/>
    <property type="match status" value="1"/>
</dbReference>
<evidence type="ECO:0000256" key="11">
    <source>
        <dbReference type="SAM" id="SignalP"/>
    </source>
</evidence>
<accession>R7Z568</accession>
<reference evidence="13" key="1">
    <citation type="submission" date="2012-06" db="EMBL/GenBank/DDBJ databases">
        <title>The genome sequence of Coniosporium apollinis CBS 100218.</title>
        <authorList>
            <consortium name="The Broad Institute Genome Sequencing Platform"/>
            <person name="Cuomo C."/>
            <person name="Gorbushina A."/>
            <person name="Noack S."/>
            <person name="Walker B."/>
            <person name="Young S.K."/>
            <person name="Zeng Q."/>
            <person name="Gargeya S."/>
            <person name="Fitzgerald M."/>
            <person name="Haas B."/>
            <person name="Abouelleil A."/>
            <person name="Alvarado L."/>
            <person name="Arachchi H.M."/>
            <person name="Berlin A.M."/>
            <person name="Chapman S.B."/>
            <person name="Goldberg J."/>
            <person name="Griggs A."/>
            <person name="Gujja S."/>
            <person name="Hansen M."/>
            <person name="Howarth C."/>
            <person name="Imamovic A."/>
            <person name="Larimer J."/>
            <person name="McCowan C."/>
            <person name="Montmayeur A."/>
            <person name="Murphy C."/>
            <person name="Neiman D."/>
            <person name="Pearson M."/>
            <person name="Priest M."/>
            <person name="Roberts A."/>
            <person name="Saif S."/>
            <person name="Shea T."/>
            <person name="Sisk P."/>
            <person name="Sykes S."/>
            <person name="Wortman J."/>
            <person name="Nusbaum C."/>
            <person name="Birren B."/>
        </authorList>
    </citation>
    <scope>NUCLEOTIDE SEQUENCE [LARGE SCALE GENOMIC DNA]</scope>
    <source>
        <strain evidence="13">CBS 100218</strain>
    </source>
</reference>
<evidence type="ECO:0000256" key="8">
    <source>
        <dbReference type="ARBA" id="ARBA00023180"/>
    </source>
</evidence>
<dbReference type="EC" id="3.2.1.101" evidence="4 10"/>
<keyword evidence="5 11" id="KW-0732">Signal</keyword>
<dbReference type="EMBL" id="JH767605">
    <property type="protein sequence ID" value="EON69066.1"/>
    <property type="molecule type" value="Genomic_DNA"/>
</dbReference>
<dbReference type="InterPro" id="IPR005198">
    <property type="entry name" value="Glyco_hydro_76"/>
</dbReference>
<comment type="subcellular location">
    <subcellularLocation>
        <location evidence="2">Endomembrane system</location>
    </subcellularLocation>
</comment>
<keyword evidence="13" id="KW-1185">Reference proteome</keyword>
<evidence type="ECO:0000256" key="7">
    <source>
        <dbReference type="ARBA" id="ARBA00023136"/>
    </source>
</evidence>
<dbReference type="GO" id="GO:0012505">
    <property type="term" value="C:endomembrane system"/>
    <property type="evidence" value="ECO:0007669"/>
    <property type="project" value="UniProtKB-SubCell"/>
</dbReference>
<dbReference type="GO" id="GO:0009272">
    <property type="term" value="P:fungal-type cell wall biogenesis"/>
    <property type="evidence" value="ECO:0007669"/>
    <property type="project" value="TreeGrafter"/>
</dbReference>
<dbReference type="OrthoDB" id="4187847at2759"/>
<feature type="signal peptide" evidence="11">
    <location>
        <begin position="1"/>
        <end position="24"/>
    </location>
</feature>
<dbReference type="Gene3D" id="1.50.10.20">
    <property type="match status" value="1"/>
</dbReference>
<dbReference type="Pfam" id="PF03663">
    <property type="entry name" value="Glyco_hydro_76"/>
    <property type="match status" value="1"/>
</dbReference>
<dbReference type="InterPro" id="IPR014480">
    <property type="entry name" value="Mannan-1_6-alpha_mannosidase"/>
</dbReference>
<keyword evidence="7" id="KW-0472">Membrane</keyword>
<dbReference type="InterPro" id="IPR008928">
    <property type="entry name" value="6-hairpin_glycosidase_sf"/>
</dbReference>
<dbReference type="STRING" id="1168221.R7Z568"/>
<organism evidence="12 13">
    <name type="scientific">Coniosporium apollinis (strain CBS 100218)</name>
    <name type="common">Rock-inhabiting black yeast</name>
    <dbReference type="NCBI Taxonomy" id="1168221"/>
    <lineage>
        <taxon>Eukaryota</taxon>
        <taxon>Fungi</taxon>
        <taxon>Dikarya</taxon>
        <taxon>Ascomycota</taxon>
        <taxon>Pezizomycotina</taxon>
        <taxon>Dothideomycetes</taxon>
        <taxon>Dothideomycetes incertae sedis</taxon>
        <taxon>Coniosporium</taxon>
    </lineage>
</organism>
<dbReference type="SUPFAM" id="SSF48208">
    <property type="entry name" value="Six-hairpin glycosidases"/>
    <property type="match status" value="1"/>
</dbReference>
<dbReference type="PANTHER" id="PTHR12145:SF36">
    <property type="entry name" value="MANNAN ENDO-1,6-ALPHA-MANNOSIDASE DCW1"/>
    <property type="match status" value="1"/>
</dbReference>
<comment type="catalytic activity">
    <reaction evidence="1 10">
        <text>Random hydrolysis of (1-&gt;6)-alpha-D-mannosidic linkages in unbranched (1-&gt;6)-mannans.</text>
        <dbReference type="EC" id="3.2.1.101"/>
    </reaction>
</comment>
<dbReference type="PIRSF" id="PIRSF016302">
    <property type="entry name" value="Man_a_manosd"/>
    <property type="match status" value="1"/>
</dbReference>
<dbReference type="OMA" id="CGSKWYT"/>
<keyword evidence="6 10" id="KW-0378">Hydrolase</keyword>
<evidence type="ECO:0000256" key="4">
    <source>
        <dbReference type="ARBA" id="ARBA00012350"/>
    </source>
</evidence>
<evidence type="ECO:0000313" key="13">
    <source>
        <dbReference type="Proteomes" id="UP000016924"/>
    </source>
</evidence>
<sequence>MGSPFSSIALAATAFLSFSHLSHAIALDLDDSASIRAVAKTYAHGLMQMYPGNQSGIPASEVGIFPRPHYWWEAGAAWGGMIDYWAYTGDDSFVETVQQALYAQMGPGRDFMNEAKRGETGNDDQAFWALAAMSGAESRFPRRDTAGAAAPTWLSMVVNAFNTQAARWDLTSCAGGLKWQIFPENAYGYNYKNAISNGGFFQMAARLLHYTGDSRYQDWAERTWDWCERIGLISSPHYFIFDGSDDKLNCSEINHLQFSYNAGMFLGGAAYMYNYTNGSTVWAERVAGLLQGSAVFFSPFPNATDVMYEAACETIGTCNLDQQSFKAYLSRWLAKTSVLVPFTAPAIRTLLRTSAAAAARSCSGGADGVTCGSKWYTGGWDGKSGVGQQLSGMEVTQALLVESAPAPVHEADVYIGPAPPMATVGVPKRTVTAEAAGVTNGAAIGSKVGKVVPGAAAAVVLGFGGWL</sequence>
<dbReference type="HOGENOM" id="CLU_025694_1_2_1"/>
<dbReference type="RefSeq" id="XP_007784383.1">
    <property type="nucleotide sequence ID" value="XM_007786193.1"/>
</dbReference>
<evidence type="ECO:0000256" key="2">
    <source>
        <dbReference type="ARBA" id="ARBA00004308"/>
    </source>
</evidence>
<dbReference type="GeneID" id="19905690"/>
<dbReference type="eggNOG" id="ENOG502SMCE">
    <property type="taxonomic scope" value="Eukaryota"/>
</dbReference>
<evidence type="ECO:0000256" key="5">
    <source>
        <dbReference type="ARBA" id="ARBA00022729"/>
    </source>
</evidence>
<comment type="similarity">
    <text evidence="3 10">Belongs to the glycosyl hydrolase 76 family.</text>
</comment>
<evidence type="ECO:0000256" key="1">
    <source>
        <dbReference type="ARBA" id="ARBA00001452"/>
    </source>
</evidence>
<dbReference type="AlphaFoldDB" id="R7Z568"/>
<keyword evidence="8" id="KW-0325">Glycoprotein</keyword>
<evidence type="ECO:0000313" key="12">
    <source>
        <dbReference type="EMBL" id="EON69066.1"/>
    </source>
</evidence>
<evidence type="ECO:0000256" key="6">
    <source>
        <dbReference type="ARBA" id="ARBA00022801"/>
    </source>
</evidence>
<keyword evidence="9 10" id="KW-0326">Glycosidase</keyword>
<evidence type="ECO:0000256" key="9">
    <source>
        <dbReference type="ARBA" id="ARBA00023295"/>
    </source>
</evidence>
<name>R7Z568_CONA1</name>